<dbReference type="EMBL" id="CAUYUE010000005">
    <property type="protein sequence ID" value="CAK0779312.1"/>
    <property type="molecule type" value="Genomic_DNA"/>
</dbReference>
<evidence type="ECO:0000313" key="2">
    <source>
        <dbReference type="EMBL" id="CAK0779312.1"/>
    </source>
</evidence>
<name>A0AAV1I666_9CHLO</name>
<evidence type="ECO:0000313" key="3">
    <source>
        <dbReference type="Proteomes" id="UP001314263"/>
    </source>
</evidence>
<accession>A0AAV1I666</accession>
<proteinExistence type="predicted"/>
<sequence length="677" mass="74813">MALVSFSVVVMAIAAAVASPLLFSSTRPSHVLSDKKTPFIGNGAQQSREPSNGAQLRLQHEDLSRINLLFVLDPNFFLCWETVLIDDSTKDTLLPWAASLKDVFTKSSESPAGLDLALPDRRHVARELRDIEEKTFRQLVGAYLERGSESISLPSNLLLMYMAVTSNCSLGELGLVDPSHAAAQTSLHLTPSRLHVTSEDNFWTAMLRVSSPESSYNDDPEEQTAKASDLLKHLDLKDTVIVLPRVVPQVNDLSPEDFRTDDPRDWNVTMLVGLVEGFLNRTGAATLPSLPEWTTLPDKRRLHDMYQSYYEADPKSRSPPIPTAFLRTPGSRTEQITLCRSGHFASSAAFIDAIMHAIYQGLLRLDAELTHQTSLGAKTERLAVTTEDEDDGTLRHFVIKREFAEGAIMMAMLKFPAAALPEPGQPAPMMYRGDAPWRTRPAIPEYMGEAVTRGGLVTTDPFLKEAAELVASRSCGEGWLLQPKISDMPEMEYRVYLLGGASSTGTAKDTVVIYTPALIDEGIYIANLTVPEGLFWSDIINPPGQEDVNFEGTGGIEYLPDKLNQDRQPWPNQPLHRLIVNAALSGARAMAAHEDGALSSVAHMYARMDVVLGVYWEGGRMFAQPLINEMDWFNSAGVMMRYWPVNSSTEALGEAHGPKLVGPFLREVARRYDASRK</sequence>
<feature type="signal peptide" evidence="1">
    <location>
        <begin position="1"/>
        <end position="18"/>
    </location>
</feature>
<feature type="chain" id="PRO_5043359529" evidence="1">
    <location>
        <begin position="19"/>
        <end position="677"/>
    </location>
</feature>
<dbReference type="AlphaFoldDB" id="A0AAV1I666"/>
<dbReference type="Proteomes" id="UP001314263">
    <property type="component" value="Unassembled WGS sequence"/>
</dbReference>
<comment type="caution">
    <text evidence="2">The sequence shown here is derived from an EMBL/GenBank/DDBJ whole genome shotgun (WGS) entry which is preliminary data.</text>
</comment>
<keyword evidence="1" id="KW-0732">Signal</keyword>
<evidence type="ECO:0000256" key="1">
    <source>
        <dbReference type="SAM" id="SignalP"/>
    </source>
</evidence>
<gene>
    <name evidence="2" type="ORF">CVIRNUC_004740</name>
</gene>
<reference evidence="2 3" key="1">
    <citation type="submission" date="2023-10" db="EMBL/GenBank/DDBJ databases">
        <authorList>
            <person name="Maclean D."/>
            <person name="Macfadyen A."/>
        </authorList>
    </citation>
    <scope>NUCLEOTIDE SEQUENCE [LARGE SCALE GENOMIC DNA]</scope>
</reference>
<protein>
    <submittedName>
        <fullName evidence="2">Uncharacterized protein</fullName>
    </submittedName>
</protein>
<organism evidence="2 3">
    <name type="scientific">Coccomyxa viridis</name>
    <dbReference type="NCBI Taxonomy" id="1274662"/>
    <lineage>
        <taxon>Eukaryota</taxon>
        <taxon>Viridiplantae</taxon>
        <taxon>Chlorophyta</taxon>
        <taxon>core chlorophytes</taxon>
        <taxon>Trebouxiophyceae</taxon>
        <taxon>Trebouxiophyceae incertae sedis</taxon>
        <taxon>Coccomyxaceae</taxon>
        <taxon>Coccomyxa</taxon>
    </lineage>
</organism>
<keyword evidence="3" id="KW-1185">Reference proteome</keyword>